<gene>
    <name evidence="1" type="ORF">PPACK8108_LOCUS12347</name>
</gene>
<evidence type="ECO:0000313" key="1">
    <source>
        <dbReference type="EMBL" id="CAH7677203.1"/>
    </source>
</evidence>
<name>A0AAV0B4M9_PHAPC</name>
<dbReference type="Proteomes" id="UP001153365">
    <property type="component" value="Unassembled WGS sequence"/>
</dbReference>
<dbReference type="InterPro" id="IPR015928">
    <property type="entry name" value="Aconitase/3IPM_dehydase_swvl"/>
</dbReference>
<keyword evidence="2" id="KW-1185">Reference proteome</keyword>
<proteinExistence type="predicted"/>
<dbReference type="Gene3D" id="3.20.19.10">
    <property type="entry name" value="Aconitase, domain 4"/>
    <property type="match status" value="1"/>
</dbReference>
<dbReference type="AlphaFoldDB" id="A0AAV0B4M9"/>
<organism evidence="1 2">
    <name type="scientific">Phakopsora pachyrhizi</name>
    <name type="common">Asian soybean rust disease fungus</name>
    <dbReference type="NCBI Taxonomy" id="170000"/>
    <lineage>
        <taxon>Eukaryota</taxon>
        <taxon>Fungi</taxon>
        <taxon>Dikarya</taxon>
        <taxon>Basidiomycota</taxon>
        <taxon>Pucciniomycotina</taxon>
        <taxon>Pucciniomycetes</taxon>
        <taxon>Pucciniales</taxon>
        <taxon>Phakopsoraceae</taxon>
        <taxon>Phakopsora</taxon>
    </lineage>
</organism>
<protein>
    <submittedName>
        <fullName evidence="1">Uncharacterized protein</fullName>
    </submittedName>
</protein>
<evidence type="ECO:0000313" key="2">
    <source>
        <dbReference type="Proteomes" id="UP001153365"/>
    </source>
</evidence>
<reference evidence="1" key="1">
    <citation type="submission" date="2022-06" db="EMBL/GenBank/DDBJ databases">
        <authorList>
            <consortium name="SYNGENTA / RWTH Aachen University"/>
        </authorList>
    </citation>
    <scope>NUCLEOTIDE SEQUENCE</scope>
</reference>
<dbReference type="EMBL" id="CALTRL010002954">
    <property type="protein sequence ID" value="CAH7677203.1"/>
    <property type="molecule type" value="Genomic_DNA"/>
</dbReference>
<sequence>MTISIGQKSGETYSVFPNSGHSSDVVAQTYKPYRWMTGCEQQGVPRPAEGAGSNITIELWDIIVICKTFSEAFKRNSINNGLICIKSEELVKKLKEQQKRMTDESRGGKSVEVMDVILGREWWRAESLSSRSLRLFTWINILLEIFWKWVESMDRLEGKRQKDKADAKRKQSVTGEMTTRSAKCYLESYCKDPNREFVDLVPLEIEDSPSEVILRLPIMPYGDSFRRRYGDR</sequence>
<comment type="caution">
    <text evidence="1">The sequence shown here is derived from an EMBL/GenBank/DDBJ whole genome shotgun (WGS) entry which is preliminary data.</text>
</comment>
<accession>A0AAV0B4M9</accession>